<name>A0A7C4U784_UNCW3</name>
<dbReference type="EMBL" id="DTHG01000060">
    <property type="protein sequence ID" value="HGW91833.1"/>
    <property type="molecule type" value="Genomic_DNA"/>
</dbReference>
<dbReference type="AlphaFoldDB" id="A0A7C4U784"/>
<evidence type="ECO:0000313" key="1">
    <source>
        <dbReference type="EMBL" id="HGW91833.1"/>
    </source>
</evidence>
<comment type="caution">
    <text evidence="1">The sequence shown here is derived from an EMBL/GenBank/DDBJ whole genome shotgun (WGS) entry which is preliminary data.</text>
</comment>
<protein>
    <submittedName>
        <fullName evidence="1">Uncharacterized protein</fullName>
    </submittedName>
</protein>
<sequence>MLPIIAKADDSLTVGVKATIQSVFDVTLVAIYDYSSSGSGNVTPSSDDTVDFGTRTPGTYTVGSTSGTYALDVLVQNNTGNTYYLKIKGTGDFQSGANTLALSNLKWALDGDPGSQTWTDFTTSYAQVGTGGNEETHYYLDYRLVIPWSATAASNYKTETRILLTTTP</sequence>
<accession>A0A7C4U784</accession>
<gene>
    <name evidence="1" type="ORF">ENV67_04755</name>
</gene>
<reference evidence="1" key="1">
    <citation type="journal article" date="2020" name="mSystems">
        <title>Genome- and Community-Level Interaction Insights into Carbon Utilization and Element Cycling Functions of Hydrothermarchaeota in Hydrothermal Sediment.</title>
        <authorList>
            <person name="Zhou Z."/>
            <person name="Liu Y."/>
            <person name="Xu W."/>
            <person name="Pan J."/>
            <person name="Luo Z.H."/>
            <person name="Li M."/>
        </authorList>
    </citation>
    <scope>NUCLEOTIDE SEQUENCE [LARGE SCALE GENOMIC DNA]</scope>
    <source>
        <strain evidence="1">SpSt-780</strain>
    </source>
</reference>
<organism evidence="1">
    <name type="scientific">candidate division WOR-3 bacterium</name>
    <dbReference type="NCBI Taxonomy" id="2052148"/>
    <lineage>
        <taxon>Bacteria</taxon>
        <taxon>Bacteria division WOR-3</taxon>
    </lineage>
</organism>
<proteinExistence type="predicted"/>